<dbReference type="RefSeq" id="WP_185245013.1">
    <property type="nucleotide sequence ID" value="NZ_AP023213.1"/>
</dbReference>
<proteinExistence type="predicted"/>
<dbReference type="PANTHER" id="PTHR44227:SF3">
    <property type="entry name" value="PROTEIN O-MANNOSYL-TRANSFERASE TMTC4"/>
    <property type="match status" value="1"/>
</dbReference>
<keyword evidence="3" id="KW-1133">Transmembrane helix</keyword>
<dbReference type="SUPFAM" id="SSF48452">
    <property type="entry name" value="TPR-like"/>
    <property type="match status" value="1"/>
</dbReference>
<keyword evidence="1" id="KW-0677">Repeat</keyword>
<feature type="transmembrane region" description="Helical" evidence="3">
    <location>
        <begin position="311"/>
        <end position="329"/>
    </location>
</feature>
<keyword evidence="6" id="KW-1185">Reference proteome</keyword>
<evidence type="ECO:0000256" key="1">
    <source>
        <dbReference type="ARBA" id="ARBA00022737"/>
    </source>
</evidence>
<sequence length="574" mass="63677">MRCYPSKEPLHPLLVPVLLLVSVLLVYYPALLSGLHSIDDPGIISRYAASPPLSQILLPGGSYYYRPLVELSFWLDQRLWGLEPGVMHLENVLLHLANALLVYRIASRCLTKTGSDVLWLPLCAALLFALHPLNVEAVAWIAGRTDPILALFALSGCLFLLRWLEEARWRDALFAVFFFTLAALTKETAVALLPVSMLLVLMWPAGPGSPSRSTRVRIVVGTLLAAVLFALSLLAFKQELMALRRFLTADAFTPLQAAIQLATALGFYVRKAFFPFPLNFAITEVSPWHALVALAGGVALALALKRRYFPALFFACAALLIAPALLLAVKNISWTPYAERYLYLPTAFISLGVGSMLPSPCQKGRLWIVPPLVVLLLFLGVASRQRAALWQDKIGFFQDAIVKSPRFGSLYNEIGVLLLQDNSIDAAARAFASAERLNRRPAMDSLIRFNIMSTILAKGDYIGARNYFTVLFPAKEKAPVAFLELLQKADGLRLASLSAAERAGLSRDMMESFALLYRQTKDPFWLYREGQLARELKLYPQALELFRKAYQEAPADASYRLATQKQISGLEGMK</sequence>
<evidence type="ECO:0000259" key="4">
    <source>
        <dbReference type="Pfam" id="PF13231"/>
    </source>
</evidence>
<dbReference type="Gene3D" id="1.25.40.10">
    <property type="entry name" value="Tetratricopeptide repeat domain"/>
    <property type="match status" value="1"/>
</dbReference>
<feature type="transmembrane region" description="Helical" evidence="3">
    <location>
        <begin position="176"/>
        <end position="203"/>
    </location>
</feature>
<dbReference type="Proteomes" id="UP000515472">
    <property type="component" value="Chromosome"/>
</dbReference>
<dbReference type="EMBL" id="AP023213">
    <property type="protein sequence ID" value="BCG46916.1"/>
    <property type="molecule type" value="Genomic_DNA"/>
</dbReference>
<keyword evidence="2" id="KW-0802">TPR repeat</keyword>
<reference evidence="5 6" key="1">
    <citation type="submission" date="2020-06" db="EMBL/GenBank/DDBJ databases">
        <title>Interaction of electrochemicaly active bacteria, Geobacter bremensis R4 on different carbon anode.</title>
        <authorList>
            <person name="Meng L."/>
            <person name="Yoshida N."/>
        </authorList>
    </citation>
    <scope>NUCLEOTIDE SEQUENCE [LARGE SCALE GENOMIC DNA]</scope>
    <source>
        <strain evidence="5 6">R4</strain>
    </source>
</reference>
<feature type="transmembrane region" description="Helical" evidence="3">
    <location>
        <begin position="288"/>
        <end position="304"/>
    </location>
</feature>
<dbReference type="Pfam" id="PF13231">
    <property type="entry name" value="PMT_2"/>
    <property type="match status" value="1"/>
</dbReference>
<gene>
    <name evidence="5" type="ORF">GEOBRER4_n1732</name>
</gene>
<feature type="transmembrane region" description="Helical" evidence="3">
    <location>
        <begin position="118"/>
        <end position="142"/>
    </location>
</feature>
<protein>
    <recommendedName>
        <fullName evidence="4">Glycosyltransferase RgtA/B/C/D-like domain-containing protein</fullName>
    </recommendedName>
</protein>
<dbReference type="InterPro" id="IPR011990">
    <property type="entry name" value="TPR-like_helical_dom_sf"/>
</dbReference>
<evidence type="ECO:0000313" key="6">
    <source>
        <dbReference type="Proteomes" id="UP000515472"/>
    </source>
</evidence>
<evidence type="ECO:0000313" key="5">
    <source>
        <dbReference type="EMBL" id="BCG46916.1"/>
    </source>
</evidence>
<feature type="transmembrane region" description="Helical" evidence="3">
    <location>
        <begin position="13"/>
        <end position="35"/>
    </location>
</feature>
<feature type="transmembrane region" description="Helical" evidence="3">
    <location>
        <begin position="366"/>
        <end position="383"/>
    </location>
</feature>
<dbReference type="AlphaFoldDB" id="A0A6S6M4R4"/>
<dbReference type="KEGG" id="gbn:GEOBRER4_16660"/>
<feature type="transmembrane region" description="Helical" evidence="3">
    <location>
        <begin position="148"/>
        <end position="164"/>
    </location>
</feature>
<evidence type="ECO:0000256" key="3">
    <source>
        <dbReference type="SAM" id="Phobius"/>
    </source>
</evidence>
<dbReference type="InterPro" id="IPR038731">
    <property type="entry name" value="RgtA/B/C-like"/>
</dbReference>
<organism evidence="5 6">
    <name type="scientific">Citrifermentans bremense</name>
    <dbReference type="NCBI Taxonomy" id="60035"/>
    <lineage>
        <taxon>Bacteria</taxon>
        <taxon>Pseudomonadati</taxon>
        <taxon>Thermodesulfobacteriota</taxon>
        <taxon>Desulfuromonadia</taxon>
        <taxon>Geobacterales</taxon>
        <taxon>Geobacteraceae</taxon>
        <taxon>Citrifermentans</taxon>
    </lineage>
</organism>
<feature type="transmembrane region" description="Helical" evidence="3">
    <location>
        <begin position="85"/>
        <end position="106"/>
    </location>
</feature>
<keyword evidence="3" id="KW-0472">Membrane</keyword>
<feature type="domain" description="Glycosyltransferase RgtA/B/C/D-like" evidence="4">
    <location>
        <begin position="86"/>
        <end position="230"/>
    </location>
</feature>
<feature type="transmembrane region" description="Helical" evidence="3">
    <location>
        <begin position="248"/>
        <end position="268"/>
    </location>
</feature>
<name>A0A6S6M4R4_9BACT</name>
<accession>A0A6S6M4R4</accession>
<dbReference type="PANTHER" id="PTHR44227">
    <property type="match status" value="1"/>
</dbReference>
<feature type="transmembrane region" description="Helical" evidence="3">
    <location>
        <begin position="215"/>
        <end position="236"/>
    </location>
</feature>
<keyword evidence="3" id="KW-0812">Transmembrane</keyword>
<evidence type="ECO:0000256" key="2">
    <source>
        <dbReference type="ARBA" id="ARBA00022803"/>
    </source>
</evidence>
<dbReference type="InterPro" id="IPR052346">
    <property type="entry name" value="O-mannosyl-transferase_TMTC"/>
</dbReference>